<evidence type="ECO:0000313" key="8">
    <source>
        <dbReference type="EMBL" id="GJE97312.1"/>
    </source>
</evidence>
<dbReference type="EMBL" id="BPQB01000070">
    <property type="protein sequence ID" value="GJE97312.1"/>
    <property type="molecule type" value="Genomic_DNA"/>
</dbReference>
<dbReference type="Proteomes" id="UP000703269">
    <property type="component" value="Unassembled WGS sequence"/>
</dbReference>
<evidence type="ECO:0000256" key="1">
    <source>
        <dbReference type="ARBA" id="ARBA00005033"/>
    </source>
</evidence>
<feature type="compositionally biased region" description="Polar residues" evidence="7">
    <location>
        <begin position="386"/>
        <end position="397"/>
    </location>
</feature>
<proteinExistence type="inferred from homology"/>
<evidence type="ECO:0000256" key="4">
    <source>
        <dbReference type="ARBA" id="ARBA00022679"/>
    </source>
</evidence>
<name>A0A9P3GKS1_9APHY</name>
<evidence type="ECO:0000256" key="3">
    <source>
        <dbReference type="ARBA" id="ARBA00012618"/>
    </source>
</evidence>
<protein>
    <recommendedName>
        <fullName evidence="3 6">3-methyl-2-oxobutanoate hydroxymethyltransferase</fullName>
        <ecNumber evidence="3 6">2.1.2.11</ecNumber>
    </recommendedName>
</protein>
<dbReference type="EC" id="2.1.2.11" evidence="3 6"/>
<dbReference type="GO" id="GO:0003864">
    <property type="term" value="F:3-methyl-2-oxobutanoate hydroxymethyltransferase activity"/>
    <property type="evidence" value="ECO:0007669"/>
    <property type="project" value="UniProtKB-EC"/>
</dbReference>
<comment type="catalytic activity">
    <reaction evidence="5 6">
        <text>(6R)-5,10-methylene-5,6,7,8-tetrahydrofolate + 3-methyl-2-oxobutanoate + H2O = 2-dehydropantoate + (6S)-5,6,7,8-tetrahydrofolate</text>
        <dbReference type="Rhea" id="RHEA:11824"/>
        <dbReference type="ChEBI" id="CHEBI:11561"/>
        <dbReference type="ChEBI" id="CHEBI:11851"/>
        <dbReference type="ChEBI" id="CHEBI:15377"/>
        <dbReference type="ChEBI" id="CHEBI:15636"/>
        <dbReference type="ChEBI" id="CHEBI:57453"/>
        <dbReference type="EC" id="2.1.2.11"/>
    </reaction>
</comment>
<comment type="pathway">
    <text evidence="1 6">Cofactor biosynthesis; (R)-pantothenate biosynthesis; (R)-pantoate from 3-methyl-2-oxobutanoate: step 1/2.</text>
</comment>
<feature type="region of interest" description="Disordered" evidence="7">
    <location>
        <begin position="369"/>
        <end position="397"/>
    </location>
</feature>
<dbReference type="FunFam" id="3.20.20.60:FF:000003">
    <property type="entry name" value="3-methyl-2-oxobutanoate hydroxymethyltransferase"/>
    <property type="match status" value="1"/>
</dbReference>
<dbReference type="GO" id="GO:0005739">
    <property type="term" value="C:mitochondrion"/>
    <property type="evidence" value="ECO:0007669"/>
    <property type="project" value="TreeGrafter"/>
</dbReference>
<dbReference type="InterPro" id="IPR003700">
    <property type="entry name" value="Pantoate_hydroxy_MeTrfase"/>
</dbReference>
<organism evidence="8 9">
    <name type="scientific">Phanerochaete sordida</name>
    <dbReference type="NCBI Taxonomy" id="48140"/>
    <lineage>
        <taxon>Eukaryota</taxon>
        <taxon>Fungi</taxon>
        <taxon>Dikarya</taxon>
        <taxon>Basidiomycota</taxon>
        <taxon>Agaricomycotina</taxon>
        <taxon>Agaricomycetes</taxon>
        <taxon>Polyporales</taxon>
        <taxon>Phanerochaetaceae</taxon>
        <taxon>Phanerochaete</taxon>
    </lineage>
</organism>
<dbReference type="AlphaFoldDB" id="A0A9P3GKS1"/>
<evidence type="ECO:0000256" key="7">
    <source>
        <dbReference type="SAM" id="MobiDB-lite"/>
    </source>
</evidence>
<dbReference type="PANTHER" id="PTHR20881:SF0">
    <property type="entry name" value="3-METHYL-2-OXOBUTANOATE HYDROXYMETHYLTRANSFERASE"/>
    <property type="match status" value="1"/>
</dbReference>
<dbReference type="HAMAP" id="MF_00156">
    <property type="entry name" value="PanB"/>
    <property type="match status" value="1"/>
</dbReference>
<keyword evidence="4 6" id="KW-0808">Transferase</keyword>
<evidence type="ECO:0000256" key="6">
    <source>
        <dbReference type="RuleBase" id="RU362100"/>
    </source>
</evidence>
<reference evidence="8 9" key="1">
    <citation type="submission" date="2021-08" db="EMBL/GenBank/DDBJ databases">
        <title>Draft Genome Sequence of Phanerochaete sordida strain YK-624.</title>
        <authorList>
            <person name="Mori T."/>
            <person name="Dohra H."/>
            <person name="Suzuki T."/>
            <person name="Kawagishi H."/>
            <person name="Hirai H."/>
        </authorList>
    </citation>
    <scope>NUCLEOTIDE SEQUENCE [LARGE SCALE GENOMIC DNA]</scope>
    <source>
        <strain evidence="8 9">YK-624</strain>
    </source>
</reference>
<evidence type="ECO:0000256" key="2">
    <source>
        <dbReference type="ARBA" id="ARBA00008676"/>
    </source>
</evidence>
<gene>
    <name evidence="8" type="ORF">PsYK624_135280</name>
</gene>
<comment type="function">
    <text evidence="6">Catalyzes the reversible reaction in which hydroxymethyl group from 5,10-methylenetetrahydrofolate is transferred onto alpha-ketoisovalerate to form ketopantoate.</text>
</comment>
<keyword evidence="6" id="KW-0566">Pantothenate biosynthesis</keyword>
<dbReference type="InterPro" id="IPR015813">
    <property type="entry name" value="Pyrv/PenolPyrv_kinase-like_dom"/>
</dbReference>
<keyword evidence="9" id="KW-1185">Reference proteome</keyword>
<dbReference type="GO" id="GO:0000287">
    <property type="term" value="F:magnesium ion binding"/>
    <property type="evidence" value="ECO:0007669"/>
    <property type="project" value="TreeGrafter"/>
</dbReference>
<evidence type="ECO:0000256" key="5">
    <source>
        <dbReference type="ARBA" id="ARBA00049172"/>
    </source>
</evidence>
<feature type="region of interest" description="Disordered" evidence="7">
    <location>
        <begin position="27"/>
        <end position="46"/>
    </location>
</feature>
<dbReference type="OrthoDB" id="425211at2759"/>
<accession>A0A9P3GKS1</accession>
<dbReference type="NCBIfam" id="NF001452">
    <property type="entry name" value="PRK00311.1"/>
    <property type="match status" value="1"/>
</dbReference>
<sequence>MFRPVLASRVLRRNAARHLVAGTRRVSSVSEQATEDTAEAPVTSAAETEDKVLDATVPEGKPKIVAEVERAGGDKYIEWERTKITLAHLRTMKRYRTPISMLTAYDYPTGLACDASRVEIVLVGDSLAQVCLGYDSTTRITLDEMIHHCKAVARGCKTPFLVVDMPFGTYHGTPEETFHNAVRLVREGGAEAVKLEGGPEIAHHVEHLTLAGIPVFAHLGLMPQRAVQLGGYLPQARRFHSAKRLVEHALVMEQAGAVAVVLEAVPPEVAEAATSRLKHAFTIGIGAGRGTDGQVLVWDDMLGNSRGRKPRFVRQFAHLRKHVDDGIAAYVNAVRRRTYPAYQTSNMYSMDSDQSRQLFAEWMERTRRGLATENATTEGENEPSSDLESQTGMKARG</sequence>
<dbReference type="InterPro" id="IPR040442">
    <property type="entry name" value="Pyrv_kinase-like_dom_sf"/>
</dbReference>
<dbReference type="SUPFAM" id="SSF51621">
    <property type="entry name" value="Phosphoenolpyruvate/pyruvate domain"/>
    <property type="match status" value="1"/>
</dbReference>
<evidence type="ECO:0000313" key="9">
    <source>
        <dbReference type="Proteomes" id="UP000703269"/>
    </source>
</evidence>
<dbReference type="Gene3D" id="3.20.20.60">
    <property type="entry name" value="Phosphoenolpyruvate-binding domains"/>
    <property type="match status" value="1"/>
</dbReference>
<dbReference type="Pfam" id="PF02548">
    <property type="entry name" value="Pantoate_transf"/>
    <property type="match status" value="1"/>
</dbReference>
<dbReference type="CDD" id="cd06557">
    <property type="entry name" value="KPHMT-like"/>
    <property type="match status" value="1"/>
</dbReference>
<dbReference type="PANTHER" id="PTHR20881">
    <property type="entry name" value="3-METHYL-2-OXOBUTANOATE HYDROXYMETHYLTRANSFERASE"/>
    <property type="match status" value="1"/>
</dbReference>
<dbReference type="GO" id="GO:0015940">
    <property type="term" value="P:pantothenate biosynthetic process"/>
    <property type="evidence" value="ECO:0007669"/>
    <property type="project" value="UniProtKB-KW"/>
</dbReference>
<dbReference type="NCBIfam" id="TIGR00222">
    <property type="entry name" value="panB"/>
    <property type="match status" value="1"/>
</dbReference>
<comment type="similarity">
    <text evidence="2 6">Belongs to the PanB family.</text>
</comment>
<comment type="caution">
    <text evidence="8">The sequence shown here is derived from an EMBL/GenBank/DDBJ whole genome shotgun (WGS) entry which is preliminary data.</text>
</comment>